<dbReference type="PROSITE" id="PS50801">
    <property type="entry name" value="STAS"/>
    <property type="match status" value="1"/>
</dbReference>
<feature type="transmembrane region" description="Helical" evidence="14">
    <location>
        <begin position="463"/>
        <end position="494"/>
    </location>
</feature>
<dbReference type="InterPro" id="IPR052706">
    <property type="entry name" value="Membrane-Transporter-like"/>
</dbReference>
<keyword evidence="11" id="KW-0560">Oxidoreductase</keyword>
<dbReference type="OrthoDB" id="409725at2759"/>
<dbReference type="Gene3D" id="2.30.30.190">
    <property type="entry name" value="CAP Gly-rich-like domain"/>
    <property type="match status" value="1"/>
</dbReference>
<evidence type="ECO:0000256" key="6">
    <source>
        <dbReference type="ARBA" id="ARBA00022630"/>
    </source>
</evidence>
<evidence type="ECO:0000256" key="9">
    <source>
        <dbReference type="ARBA" id="ARBA00022737"/>
    </source>
</evidence>
<dbReference type="Pfam" id="PF01302">
    <property type="entry name" value="CAP_GLY"/>
    <property type="match status" value="1"/>
</dbReference>
<dbReference type="CDD" id="cd04730">
    <property type="entry name" value="NPD_like"/>
    <property type="match status" value="1"/>
</dbReference>
<keyword evidence="10 14" id="KW-1133">Transmembrane helix</keyword>
<evidence type="ECO:0000256" key="14">
    <source>
        <dbReference type="SAM" id="Phobius"/>
    </source>
</evidence>
<dbReference type="SUPFAM" id="SSF54236">
    <property type="entry name" value="Ubiquitin-like"/>
    <property type="match status" value="1"/>
</dbReference>
<dbReference type="InterPro" id="IPR044079">
    <property type="entry name" value="Ubl_TBCE"/>
</dbReference>
<organism evidence="17 18">
    <name type="scientific">Symbiodinium natans</name>
    <dbReference type="NCBI Taxonomy" id="878477"/>
    <lineage>
        <taxon>Eukaryota</taxon>
        <taxon>Sar</taxon>
        <taxon>Alveolata</taxon>
        <taxon>Dinophyceae</taxon>
        <taxon>Suessiales</taxon>
        <taxon>Symbiodiniaceae</taxon>
        <taxon>Symbiodinium</taxon>
    </lineage>
</organism>
<dbReference type="Gene3D" id="2.60.120.10">
    <property type="entry name" value="Jelly Rolls"/>
    <property type="match status" value="1"/>
</dbReference>
<dbReference type="Pfam" id="PF01740">
    <property type="entry name" value="STAS"/>
    <property type="match status" value="1"/>
</dbReference>
<dbReference type="GO" id="GO:0005737">
    <property type="term" value="C:cytoplasm"/>
    <property type="evidence" value="ECO:0007669"/>
    <property type="project" value="UniProtKB-SubCell"/>
</dbReference>
<evidence type="ECO:0000256" key="2">
    <source>
        <dbReference type="ARBA" id="ARBA00004496"/>
    </source>
</evidence>
<evidence type="ECO:0000259" key="15">
    <source>
        <dbReference type="PROSITE" id="PS50042"/>
    </source>
</evidence>
<dbReference type="Gene3D" id="3.30.750.24">
    <property type="entry name" value="STAS domain"/>
    <property type="match status" value="1"/>
</dbReference>
<evidence type="ECO:0000313" key="18">
    <source>
        <dbReference type="Proteomes" id="UP000604046"/>
    </source>
</evidence>
<dbReference type="InterPro" id="IPR014710">
    <property type="entry name" value="RmlC-like_jellyroll"/>
</dbReference>
<feature type="transmembrane region" description="Helical" evidence="14">
    <location>
        <begin position="244"/>
        <end position="262"/>
    </location>
</feature>
<evidence type="ECO:0000256" key="12">
    <source>
        <dbReference type="ARBA" id="ARBA00023136"/>
    </source>
</evidence>
<feature type="transmembrane region" description="Helical" evidence="14">
    <location>
        <begin position="404"/>
        <end position="426"/>
    </location>
</feature>
<dbReference type="PROSITE" id="PS50042">
    <property type="entry name" value="CNMP_BINDING_3"/>
    <property type="match status" value="1"/>
</dbReference>
<gene>
    <name evidence="17" type="ORF">SNAT2548_LOCUS2084</name>
</gene>
<dbReference type="PANTHER" id="PTHR43310">
    <property type="entry name" value="SULFATE TRANSPORTER YBAR-RELATED"/>
    <property type="match status" value="1"/>
</dbReference>
<evidence type="ECO:0008006" key="19">
    <source>
        <dbReference type="Google" id="ProtNLM"/>
    </source>
</evidence>
<dbReference type="GO" id="GO:0018580">
    <property type="term" value="F:nitronate monooxygenase activity"/>
    <property type="evidence" value="ECO:0007669"/>
    <property type="project" value="InterPro"/>
</dbReference>
<evidence type="ECO:0000313" key="17">
    <source>
        <dbReference type="EMBL" id="CAE6963612.1"/>
    </source>
</evidence>
<dbReference type="Gene3D" id="3.20.20.70">
    <property type="entry name" value="Aldolase class I"/>
    <property type="match status" value="1"/>
</dbReference>
<keyword evidence="13" id="KW-0143">Chaperone</keyword>
<comment type="caution">
    <text evidence="17">The sequence shown here is derived from an EMBL/GenBank/DDBJ whole genome shotgun (WGS) entry which is preliminary data.</text>
</comment>
<dbReference type="CDD" id="cd17044">
    <property type="entry name" value="Ubl_TBCE"/>
    <property type="match status" value="1"/>
</dbReference>
<dbReference type="Pfam" id="PF03060">
    <property type="entry name" value="NMO"/>
    <property type="match status" value="1"/>
</dbReference>
<comment type="subcellular location">
    <subcellularLocation>
        <location evidence="2">Cytoplasm</location>
    </subcellularLocation>
    <subcellularLocation>
        <location evidence="1">Membrane</location>
        <topology evidence="1">Multi-pass membrane protein</topology>
    </subcellularLocation>
</comment>
<feature type="transmembrane region" description="Helical" evidence="14">
    <location>
        <begin position="333"/>
        <end position="353"/>
    </location>
</feature>
<feature type="domain" description="Cyclic nucleotide-binding" evidence="15">
    <location>
        <begin position="705"/>
        <end position="791"/>
    </location>
</feature>
<sequence>MAAACGDSNGSRSWVGQRARIGTNLVTIRWGPGELQAPAKPGEAGYTDTSKPESVEVVGVEYDEASRQSRSALKLLMSCLQQILAAGIAVLITVLDNFPYGFLVFPMAHELHGLGVSMVLLSAAIAQAVFSCCSNLPEGLGCMIVENIPMLHSMARSVSISLADRPDMTLPTTLALYATASLATAVAFLLLGYFELERVFMILPKPVLMGCIGGMGIYIMAAGVEASTGISWGSQAAFVEQVAQWPKILLLVLLELMLLNFLKLAKGREWESFVLPVFFLGLVPASWIALSMAGYSHELAQQQGWIFKDFPQAATYHFELLKVELVAWEVFPYQLPLLVGIVVFSCLHVPVNVPALAQATGREVNVNRELEAHGIANLIAACLGTLQNYMVYSSSLLYFKCGGGSRITGICVAVAVLMIIPLAGSVISFLPRILAGVLLGHLGVELVWEALVDTWPTLDLLEYVIVVSIACICTISFIYGLLIGLLCACIAFAVQAARSDPVRFTFYPRRGVRSRKLRSQSDLHILEDFDNQGGFLVLRLHGVLFFGNTYSLPKRVQDIQCKALILDFAQVVSIDSSAYSQLNALATNLQNKGIKLLCSGLQTEMPKVQRYPELCAASFFPDMDSAVQRVEEIVLTLSTAPSARPRSLPRMPSTPSQKPWAAEASEADKQFFDEVCSCLMEPLDLPQPDTSAALRAFFEFQRAGEGTVLWNPGDPSDFAFLLVSGHVGVWDDYCERVDAQTADNRNFVECSVRGQFTGELNLFTGESRKNRIVATEDLSMWTVTRSSLSRMQQDALPLAFALQSIALRYASHRMYLSMLDGHEGLGKHSGTYQGKALFTCQDGHGSFVKVEKLELGMPIQRAIAEKYFAAALPEAAKKSTRQETLDAMEYMDSKGREKAMSVEFVGRYDIEQRQQRLEGFVEMSLAESALASRYPDEIWSGDWSLPNLKSLWLDKTLICEWADIAAICELCPNLEWLSLSRTRLKSCKPGALPPPAHEPNGMSDRLVFKPFVCKVRTLILNGTGITWTDMLAVDSLGLFPQLEHLHLSQNSLEEDLIGSQRDQHNLFSCGFCACCCSKQTIATMASVPKINTPITEMFGIQHPVILAGGMLTLQGQLAKWCKHWPGIIQMFLQAAGMNIAASPELAAAVTNAGGMGVWGGVNYTPKMFRAKIKELKENLKDPNAPFGVDLLIPQVGGNARATNYDYTKGDLPELIDITIEMGAKLFVSAVGVPPKYAVDKLHAAGIPVMNMIGAPKHVQKALEAGVDIICAQGGEGGGHTGDVATGILIPMVVDLCKGHKSPLTGKQVPVVAAGGIADGRHLAMALALGADGVWVGTRFVASVEGGAPQGHKDDLVKASVHDTHRTEIYTGRPMRIIKNKYSVSWEEDRGKEMKDCLKGGIIPYTKDVQLMEEKAKGLKQDVPVPVGLDAGHPWLCGQVAGMISDILPAKTIVEQMVEQAATLLQSNSARVSWPVYLWLAGADWRLNQLDRELYLRRAIAAFPSLQALHLNANLLGESIEGLAQAAADQTPRRLTALFLNENKLASWRSIGALASYALLELKVQRIPLTDSGSPLASPMLLRQVLIALMPTLMRLNASEVTVKERTAAERYFLSIAHQTDSPLVKGLAESCNIADHVERLRAIHGTVVGGDITEHSQASRSALSNALVEVALRPVGAAIVEKPVARKKVPHTMTVGELKRLAQLLFKQVPLDRLVLTLADDGLPFGVPLDDEARELGFFGIGDGAEIRVDDAADVPPPKV</sequence>
<dbReference type="SUPFAM" id="SSF51206">
    <property type="entry name" value="cAMP-binding domain-like"/>
    <property type="match status" value="1"/>
</dbReference>
<dbReference type="SUPFAM" id="SSF52091">
    <property type="entry name" value="SpoIIaa-like"/>
    <property type="match status" value="1"/>
</dbReference>
<dbReference type="InterPro" id="IPR000595">
    <property type="entry name" value="cNMP-bd_dom"/>
</dbReference>
<keyword evidence="4" id="KW-0963">Cytoplasm</keyword>
<dbReference type="Pfam" id="PF00027">
    <property type="entry name" value="cNMP_binding"/>
    <property type="match status" value="1"/>
</dbReference>
<keyword evidence="5" id="KW-0433">Leucine-rich repeat</keyword>
<reference evidence="17" key="1">
    <citation type="submission" date="2021-02" db="EMBL/GenBank/DDBJ databases">
        <authorList>
            <person name="Dougan E. K."/>
            <person name="Rhodes N."/>
            <person name="Thang M."/>
            <person name="Chan C."/>
        </authorList>
    </citation>
    <scope>NUCLEOTIDE SEQUENCE</scope>
</reference>
<keyword evidence="8 14" id="KW-0812">Transmembrane</keyword>
<dbReference type="CDD" id="cd00038">
    <property type="entry name" value="CAP_ED"/>
    <property type="match status" value="1"/>
</dbReference>
<protein>
    <recommendedName>
        <fullName evidence="19">Nitronate monooxygenase</fullName>
    </recommendedName>
</protein>
<dbReference type="SUPFAM" id="SSF51412">
    <property type="entry name" value="Inosine monophosphate dehydrogenase (IMPDH)"/>
    <property type="match status" value="1"/>
</dbReference>
<accession>A0A812HVR7</accession>
<dbReference type="SMART" id="SM00100">
    <property type="entry name" value="cNMP"/>
    <property type="match status" value="1"/>
</dbReference>
<dbReference type="PANTHER" id="PTHR43310:SF4">
    <property type="entry name" value="AFR304WP"/>
    <property type="match status" value="1"/>
</dbReference>
<keyword evidence="12 14" id="KW-0472">Membrane</keyword>
<evidence type="ECO:0000256" key="13">
    <source>
        <dbReference type="ARBA" id="ARBA00023186"/>
    </source>
</evidence>
<feature type="transmembrane region" description="Helical" evidence="14">
    <location>
        <begin position="274"/>
        <end position="295"/>
    </location>
</feature>
<keyword evidence="6" id="KW-0285">Flavoprotein</keyword>
<feature type="transmembrane region" description="Helical" evidence="14">
    <location>
        <begin position="374"/>
        <end position="392"/>
    </location>
</feature>
<dbReference type="SUPFAM" id="SSF52058">
    <property type="entry name" value="L domain-like"/>
    <property type="match status" value="1"/>
</dbReference>
<dbReference type="InterPro" id="IPR004136">
    <property type="entry name" value="NMO"/>
</dbReference>
<feature type="transmembrane region" description="Helical" evidence="14">
    <location>
        <begin position="206"/>
        <end position="224"/>
    </location>
</feature>
<dbReference type="InterPro" id="IPR013785">
    <property type="entry name" value="Aldolase_TIM"/>
</dbReference>
<feature type="domain" description="STAS" evidence="16">
    <location>
        <begin position="525"/>
        <end position="610"/>
    </location>
</feature>
<evidence type="ECO:0000256" key="11">
    <source>
        <dbReference type="ARBA" id="ARBA00023002"/>
    </source>
</evidence>
<evidence type="ECO:0000256" key="7">
    <source>
        <dbReference type="ARBA" id="ARBA00022643"/>
    </source>
</evidence>
<evidence type="ECO:0000259" key="16">
    <source>
        <dbReference type="PROSITE" id="PS50801"/>
    </source>
</evidence>
<feature type="transmembrane region" description="Helical" evidence="14">
    <location>
        <begin position="75"/>
        <end position="95"/>
    </location>
</feature>
<dbReference type="EMBL" id="CAJNDS010000115">
    <property type="protein sequence ID" value="CAE6963612.1"/>
    <property type="molecule type" value="Genomic_DNA"/>
</dbReference>
<dbReference type="InterPro" id="IPR002645">
    <property type="entry name" value="STAS_dom"/>
</dbReference>
<dbReference type="InterPro" id="IPR011547">
    <property type="entry name" value="SLC26A/SulP_dom"/>
</dbReference>
<dbReference type="InterPro" id="IPR029071">
    <property type="entry name" value="Ubiquitin-like_domsf"/>
</dbReference>
<dbReference type="Gene3D" id="3.80.10.10">
    <property type="entry name" value="Ribonuclease Inhibitor"/>
    <property type="match status" value="2"/>
</dbReference>
<comment type="similarity">
    <text evidence="3">Belongs to the TBCE family.</text>
</comment>
<dbReference type="InterPro" id="IPR000938">
    <property type="entry name" value="CAP-Gly_domain"/>
</dbReference>
<dbReference type="InterPro" id="IPR018490">
    <property type="entry name" value="cNMP-bd_dom_sf"/>
</dbReference>
<name>A0A812HVR7_9DINO</name>
<dbReference type="InterPro" id="IPR032675">
    <property type="entry name" value="LRR_dom_sf"/>
</dbReference>
<dbReference type="Pfam" id="PF00916">
    <property type="entry name" value="Sulfate_transp"/>
    <property type="match status" value="1"/>
</dbReference>
<evidence type="ECO:0000256" key="3">
    <source>
        <dbReference type="ARBA" id="ARBA00006286"/>
    </source>
</evidence>
<evidence type="ECO:0000256" key="1">
    <source>
        <dbReference type="ARBA" id="ARBA00004141"/>
    </source>
</evidence>
<dbReference type="Proteomes" id="UP000604046">
    <property type="component" value="Unassembled WGS sequence"/>
</dbReference>
<dbReference type="InterPro" id="IPR036513">
    <property type="entry name" value="STAS_dom_sf"/>
</dbReference>
<keyword evidence="9" id="KW-0677">Repeat</keyword>
<evidence type="ECO:0000256" key="5">
    <source>
        <dbReference type="ARBA" id="ARBA00022614"/>
    </source>
</evidence>
<evidence type="ECO:0000256" key="10">
    <source>
        <dbReference type="ARBA" id="ARBA00022989"/>
    </source>
</evidence>
<dbReference type="SMART" id="SM01052">
    <property type="entry name" value="CAP_GLY"/>
    <property type="match status" value="1"/>
</dbReference>
<dbReference type="InterPro" id="IPR036859">
    <property type="entry name" value="CAP-Gly_dom_sf"/>
</dbReference>
<dbReference type="CDD" id="cd07042">
    <property type="entry name" value="STAS_SulP_like_sulfate_transporter"/>
    <property type="match status" value="1"/>
</dbReference>
<keyword evidence="18" id="KW-1185">Reference proteome</keyword>
<dbReference type="GO" id="GO:0016020">
    <property type="term" value="C:membrane"/>
    <property type="evidence" value="ECO:0007669"/>
    <property type="project" value="UniProtKB-SubCell"/>
</dbReference>
<evidence type="ECO:0000256" key="8">
    <source>
        <dbReference type="ARBA" id="ARBA00022692"/>
    </source>
</evidence>
<proteinExistence type="inferred from homology"/>
<dbReference type="Gene3D" id="3.10.20.90">
    <property type="entry name" value="Phosphatidylinositol 3-kinase Catalytic Subunit, Chain A, domain 1"/>
    <property type="match status" value="1"/>
</dbReference>
<evidence type="ECO:0000256" key="4">
    <source>
        <dbReference type="ARBA" id="ARBA00022490"/>
    </source>
</evidence>
<feature type="transmembrane region" description="Helical" evidence="14">
    <location>
        <begin position="174"/>
        <end position="194"/>
    </location>
</feature>
<dbReference type="SUPFAM" id="SSF74924">
    <property type="entry name" value="Cap-Gly domain"/>
    <property type="match status" value="1"/>
</dbReference>
<keyword evidence="7" id="KW-0288">FMN</keyword>